<name>A0A8S9K992_BRACR</name>
<dbReference type="AlphaFoldDB" id="A0A8S9K992"/>
<protein>
    <submittedName>
        <fullName evidence="1">Uncharacterized protein</fullName>
    </submittedName>
</protein>
<sequence length="257" mass="30063">MIWLLYMGADIEEQMRMHRFGSYPLIDVRDNAVATETKETETYIEWMFHHVKEKMKKRITLENKTDPGKEVHEESSETLRYTLLLVDFHVLAIKLNWNYSLLLGRAFMATVGAVSNMQTNRLCLTLIDPNVYYDPVKVVKTHMPYMEIGDDLVAQLKTTERTFVILTVTPTRKKIRVVQHNEYGVYRDEDGNAQIVDGRIIKVSKEDIKAILEMADKSGKHYLSLLRYEGCFQIPGIHPTPLIRQRRKLSVEMRSWR</sequence>
<comment type="caution">
    <text evidence="1">The sequence shown here is derived from an EMBL/GenBank/DDBJ whole genome shotgun (WGS) entry which is preliminary data.</text>
</comment>
<reference evidence="1" key="1">
    <citation type="submission" date="2019-12" db="EMBL/GenBank/DDBJ databases">
        <title>Genome sequencing and annotation of Brassica cretica.</title>
        <authorList>
            <person name="Studholme D.J."/>
            <person name="Sarris P.F."/>
        </authorList>
    </citation>
    <scope>NUCLEOTIDE SEQUENCE</scope>
    <source>
        <strain evidence="1">PFS-102/07</strain>
        <tissue evidence="1">Leaf</tissue>
    </source>
</reference>
<evidence type="ECO:0000313" key="1">
    <source>
        <dbReference type="EMBL" id="KAF2590651.1"/>
    </source>
</evidence>
<accession>A0A8S9K992</accession>
<dbReference type="EMBL" id="QGKY02000190">
    <property type="protein sequence ID" value="KAF2590651.1"/>
    <property type="molecule type" value="Genomic_DNA"/>
</dbReference>
<gene>
    <name evidence="1" type="ORF">F2Q70_00038765</name>
</gene>
<proteinExistence type="predicted"/>
<organism evidence="1">
    <name type="scientific">Brassica cretica</name>
    <name type="common">Mustard</name>
    <dbReference type="NCBI Taxonomy" id="69181"/>
    <lineage>
        <taxon>Eukaryota</taxon>
        <taxon>Viridiplantae</taxon>
        <taxon>Streptophyta</taxon>
        <taxon>Embryophyta</taxon>
        <taxon>Tracheophyta</taxon>
        <taxon>Spermatophyta</taxon>
        <taxon>Magnoliopsida</taxon>
        <taxon>eudicotyledons</taxon>
        <taxon>Gunneridae</taxon>
        <taxon>Pentapetalae</taxon>
        <taxon>rosids</taxon>
        <taxon>malvids</taxon>
        <taxon>Brassicales</taxon>
        <taxon>Brassicaceae</taxon>
        <taxon>Brassiceae</taxon>
        <taxon>Brassica</taxon>
    </lineage>
</organism>